<dbReference type="GO" id="GO:0070901">
    <property type="term" value="P:mitochondrial tRNA methylation"/>
    <property type="evidence" value="ECO:0007669"/>
    <property type="project" value="TreeGrafter"/>
</dbReference>
<comment type="subcellular location">
    <subcellularLocation>
        <location evidence="11">Mitochondrion matrix</location>
    </subcellularLocation>
    <subcellularLocation>
        <location evidence="11">Nucleus</location>
    </subcellularLocation>
    <subcellularLocation>
        <location evidence="11">Cytoplasm</location>
    </subcellularLocation>
    <text evidence="11">Predominantly in the mitochondria and in the nucleus.</text>
</comment>
<dbReference type="EMBL" id="LR005602">
    <property type="protein sequence ID" value="SVE75221.1"/>
    <property type="molecule type" value="mRNA"/>
</dbReference>
<dbReference type="InterPro" id="IPR030382">
    <property type="entry name" value="MeTrfase_TRM5/TYW2"/>
</dbReference>
<feature type="domain" description="SAM-dependent methyltransferase TRM5/TYW2-type" evidence="12">
    <location>
        <begin position="130"/>
        <end position="396"/>
    </location>
</feature>
<feature type="binding site" evidence="11">
    <location>
        <position position="219"/>
    </location>
    <ligand>
        <name>S-adenosyl-L-methionine</name>
        <dbReference type="ChEBI" id="CHEBI:59789"/>
    </ligand>
</feature>
<dbReference type="Pfam" id="PF02475">
    <property type="entry name" value="TRM5-TYW2_MTfase"/>
    <property type="match status" value="1"/>
</dbReference>
<comment type="function">
    <text evidence="9">Involved in mitochondrial tRNA methylation. Specifically methylates the N1 position of guanosine-37 in various tRNAs. Methylation is not dependent on the nature of the nucleoside 5' of the target nucleoside. This is the first step in the biosynthesis of wybutosine (yW), a modified base adjacent to the anticodon of tRNAs and required for accurate decoding.</text>
</comment>
<dbReference type="Gene3D" id="3.40.50.150">
    <property type="entry name" value="Vaccinia Virus protein VP39"/>
    <property type="match status" value="1"/>
</dbReference>
<dbReference type="InterPro" id="IPR056743">
    <property type="entry name" value="TRM5-TYW2-like_MTfase"/>
</dbReference>
<evidence type="ECO:0000259" key="12">
    <source>
        <dbReference type="PROSITE" id="PS51684"/>
    </source>
</evidence>
<reference evidence="13" key="1">
    <citation type="submission" date="2018-08" db="EMBL/GenBank/DDBJ databases">
        <authorList>
            <person name="Cornetti L."/>
        </authorList>
    </citation>
    <scope>NUCLEOTIDE SEQUENCE</scope>
    <source>
        <strain evidence="13">ZA-DOLI</strain>
    </source>
</reference>
<proteinExistence type="evidence at transcript level"/>
<sequence>MDLSIPDVRGMTDLDRAKFAKEVAVPCVEIQSKNVGKSMSIFKKYLLKMEKLKPVMEVDGTEERRKLLLDPLLLETWNSLSEAEQQKLSELKINEASFSNTCLQLDYRNFRMEDVFKAVLPEGKEGCTSYSRIGHIIHLNLRDHLLPYKNLIGQVLVDKLIGVKTVVNKSSVIDSTYRNFEMEVLAGEADFVTEVKENMCIFKFDFSKVYWNSRLCTEHERIIKLLPQESVLFDVFAGVGPFSVPAAKIRKCRVFANDLNPSSYHWLKENVRLNKLANVETFNLDGRQFIREQMPAFVLTKPTVPINITMNLPALAVEFLDAFIGLLHGVELDSLPDITIHVYSFCEESSAFSEMRTKVESSLKHSIEDEQIVELVDVRDVSPKKHMLRLSFRIPLAVLTKAPEGETASDAKRPKLDLELQDR</sequence>
<keyword evidence="7 11" id="KW-0496">Mitochondrion</keyword>
<evidence type="ECO:0000256" key="3">
    <source>
        <dbReference type="ARBA" id="ARBA00022603"/>
    </source>
</evidence>
<evidence type="ECO:0000313" key="13">
    <source>
        <dbReference type="EMBL" id="SVE75221.1"/>
    </source>
</evidence>
<evidence type="ECO:0000256" key="7">
    <source>
        <dbReference type="ARBA" id="ARBA00023128"/>
    </source>
</evidence>
<dbReference type="PROSITE" id="PS51684">
    <property type="entry name" value="SAM_MT_TRM5_TYW2"/>
    <property type="match status" value="1"/>
</dbReference>
<keyword evidence="3 11" id="KW-0489">Methyltransferase</keyword>
<evidence type="ECO:0000256" key="4">
    <source>
        <dbReference type="ARBA" id="ARBA00022679"/>
    </source>
</evidence>
<keyword evidence="5 11" id="KW-0949">S-adenosyl-L-methionine</keyword>
<feature type="binding site" evidence="11">
    <location>
        <begin position="258"/>
        <end position="259"/>
    </location>
    <ligand>
        <name>S-adenosyl-L-methionine</name>
        <dbReference type="ChEBI" id="CHEBI:59789"/>
    </ligand>
</feature>
<dbReference type="InterPro" id="IPR056744">
    <property type="entry name" value="TRM5/TYW2-like_N"/>
</dbReference>
<dbReference type="GO" id="GO:0005759">
    <property type="term" value="C:mitochondrial matrix"/>
    <property type="evidence" value="ECO:0007669"/>
    <property type="project" value="UniProtKB-SubCell"/>
</dbReference>
<accession>A0A4Y7M1Z1</accession>
<keyword evidence="8 11" id="KW-0539">Nucleus</keyword>
<comment type="function">
    <text evidence="11">Specifically methylates the N1 position of guanosine-37 in various cytoplasmic and mitochondrial tRNAs. Methylation is not dependent on the nature of the nucleoside 5' of the target nucleoside. This is the first step in the biosynthesis of wybutosine (yW), a modified base adjacent to the anticodon of tRNAs and required for accurate decoding.</text>
</comment>
<dbReference type="GO" id="GO:0002939">
    <property type="term" value="P:tRNA N1-guanine methylation"/>
    <property type="evidence" value="ECO:0007669"/>
    <property type="project" value="TreeGrafter"/>
</dbReference>
<keyword evidence="4 11" id="KW-0808">Transferase</keyword>
<gene>
    <name evidence="13" type="primary">EOG090X08TI</name>
</gene>
<protein>
    <recommendedName>
        <fullName evidence="11">tRNA (guanine(37)-N1)-methyltransferase</fullName>
        <ecNumber evidence="11">2.1.1.228</ecNumber>
    </recommendedName>
    <alternativeName>
        <fullName evidence="11">M1G-methyltransferase</fullName>
    </alternativeName>
    <alternativeName>
        <fullName evidence="11">tRNA [GM37] methyltransferase</fullName>
    </alternativeName>
    <alternativeName>
        <fullName evidence="11">tRNA methyltransferase 5 homolog</fullName>
    </alternativeName>
</protein>
<dbReference type="HAMAP" id="MF_03152">
    <property type="entry name" value="TRM5"/>
    <property type="match status" value="1"/>
</dbReference>
<dbReference type="CDD" id="cd02440">
    <property type="entry name" value="AdoMet_MTases"/>
    <property type="match status" value="1"/>
</dbReference>
<dbReference type="Pfam" id="PF25133">
    <property type="entry name" value="TYW2_N_2"/>
    <property type="match status" value="1"/>
</dbReference>
<dbReference type="PANTHER" id="PTHR23245">
    <property type="entry name" value="TRNA METHYLTRANSFERASE"/>
    <property type="match status" value="1"/>
</dbReference>
<evidence type="ECO:0000256" key="11">
    <source>
        <dbReference type="HAMAP-Rule" id="MF_03152"/>
    </source>
</evidence>
<keyword evidence="6 11" id="KW-0819">tRNA processing</keyword>
<evidence type="ECO:0000256" key="9">
    <source>
        <dbReference type="ARBA" id="ARBA00045951"/>
    </source>
</evidence>
<evidence type="ECO:0000256" key="8">
    <source>
        <dbReference type="ARBA" id="ARBA00023242"/>
    </source>
</evidence>
<organism evidence="13">
    <name type="scientific">Daphnia dolichocephala</name>
    <dbReference type="NCBI Taxonomy" id="2282166"/>
    <lineage>
        <taxon>Eukaryota</taxon>
        <taxon>Metazoa</taxon>
        <taxon>Ecdysozoa</taxon>
        <taxon>Arthropoda</taxon>
        <taxon>Crustacea</taxon>
        <taxon>Branchiopoda</taxon>
        <taxon>Diplostraca</taxon>
        <taxon>Cladocera</taxon>
        <taxon>Anomopoda</taxon>
        <taxon>Daphniidae</taxon>
        <taxon>Daphnia</taxon>
    </lineage>
</organism>
<comment type="subunit">
    <text evidence="11">Monomer.</text>
</comment>
<dbReference type="GO" id="GO:0052906">
    <property type="term" value="F:tRNA (guanine(37)-N1)-methyltransferase activity"/>
    <property type="evidence" value="ECO:0007669"/>
    <property type="project" value="UniProtKB-UniRule"/>
</dbReference>
<dbReference type="GO" id="GO:0005634">
    <property type="term" value="C:nucleus"/>
    <property type="evidence" value="ECO:0007669"/>
    <property type="project" value="UniProtKB-SubCell"/>
</dbReference>
<comment type="catalytic activity">
    <reaction evidence="10 11">
        <text>guanosine(37) in tRNA + S-adenosyl-L-methionine = N(1)-methylguanosine(37) in tRNA + S-adenosyl-L-homocysteine + H(+)</text>
        <dbReference type="Rhea" id="RHEA:36899"/>
        <dbReference type="Rhea" id="RHEA-COMP:10145"/>
        <dbReference type="Rhea" id="RHEA-COMP:10147"/>
        <dbReference type="ChEBI" id="CHEBI:15378"/>
        <dbReference type="ChEBI" id="CHEBI:57856"/>
        <dbReference type="ChEBI" id="CHEBI:59789"/>
        <dbReference type="ChEBI" id="CHEBI:73542"/>
        <dbReference type="ChEBI" id="CHEBI:74269"/>
        <dbReference type="EC" id="2.1.1.228"/>
    </reaction>
</comment>
<evidence type="ECO:0000256" key="10">
    <source>
        <dbReference type="ARBA" id="ARBA00047783"/>
    </source>
</evidence>
<dbReference type="AlphaFoldDB" id="A0A4Y7M1Z1"/>
<evidence type="ECO:0000256" key="5">
    <source>
        <dbReference type="ARBA" id="ARBA00022691"/>
    </source>
</evidence>
<dbReference type="InterPro" id="IPR025792">
    <property type="entry name" value="tRNA_Gua_MeTrfase_euk"/>
</dbReference>
<dbReference type="FunFam" id="3.30.300.110:FF:000001">
    <property type="entry name" value="tRNA (guanine(37)-N1)-methyltransferase"/>
    <property type="match status" value="1"/>
</dbReference>
<evidence type="ECO:0000256" key="2">
    <source>
        <dbReference type="ARBA" id="ARBA00022490"/>
    </source>
</evidence>
<dbReference type="Gene3D" id="3.30.300.110">
    <property type="entry name" value="Met-10+ protein-like domains"/>
    <property type="match status" value="1"/>
</dbReference>
<evidence type="ECO:0000256" key="1">
    <source>
        <dbReference type="ARBA" id="ARBA00009775"/>
    </source>
</evidence>
<dbReference type="PANTHER" id="PTHR23245:SF36">
    <property type="entry name" value="TRNA (GUANINE(37)-N1)-METHYLTRANSFERASE"/>
    <property type="match status" value="1"/>
</dbReference>
<name>A0A4Y7M1Z1_9CRUS</name>
<dbReference type="EC" id="2.1.1.228" evidence="11"/>
<dbReference type="InterPro" id="IPR029063">
    <property type="entry name" value="SAM-dependent_MTases_sf"/>
</dbReference>
<feature type="binding site" evidence="11">
    <location>
        <position position="311"/>
    </location>
    <ligand>
        <name>S-adenosyl-L-methionine</name>
        <dbReference type="ChEBI" id="CHEBI:59789"/>
    </ligand>
</feature>
<comment type="similarity">
    <text evidence="1">Belongs to the class I-like SAM-binding methyltransferase superfamily. TRM5/TYW2 family.</text>
</comment>
<comment type="similarity">
    <text evidence="11">Belongs to the TRM5 / TYW2 family.</text>
</comment>
<feature type="binding site" evidence="11">
    <location>
        <begin position="285"/>
        <end position="286"/>
    </location>
    <ligand>
        <name>S-adenosyl-L-methionine</name>
        <dbReference type="ChEBI" id="CHEBI:59789"/>
    </ligand>
</feature>
<keyword evidence="2 11" id="KW-0963">Cytoplasm</keyword>
<dbReference type="SUPFAM" id="SSF53335">
    <property type="entry name" value="S-adenosyl-L-methionine-dependent methyltransferases"/>
    <property type="match status" value="1"/>
</dbReference>
<evidence type="ECO:0000256" key="6">
    <source>
        <dbReference type="ARBA" id="ARBA00022694"/>
    </source>
</evidence>